<reference evidence="1" key="2">
    <citation type="journal article" date="2022" name="New Phytol.">
        <title>Evolutionary transition to the ectomycorrhizal habit in the genomes of a hyperdiverse lineage of mushroom-forming fungi.</title>
        <authorList>
            <person name="Looney B."/>
            <person name="Miyauchi S."/>
            <person name="Morin E."/>
            <person name="Drula E."/>
            <person name="Courty P.E."/>
            <person name="Kohler A."/>
            <person name="Kuo A."/>
            <person name="LaButti K."/>
            <person name="Pangilinan J."/>
            <person name="Lipzen A."/>
            <person name="Riley R."/>
            <person name="Andreopoulos W."/>
            <person name="He G."/>
            <person name="Johnson J."/>
            <person name="Nolan M."/>
            <person name="Tritt A."/>
            <person name="Barry K.W."/>
            <person name="Grigoriev I.V."/>
            <person name="Nagy L.G."/>
            <person name="Hibbett D."/>
            <person name="Henrissat B."/>
            <person name="Matheny P.B."/>
            <person name="Labbe J."/>
            <person name="Martin F.M."/>
        </authorList>
    </citation>
    <scope>NUCLEOTIDE SEQUENCE</scope>
    <source>
        <strain evidence="1">HHB10654</strain>
    </source>
</reference>
<reference evidence="1" key="1">
    <citation type="submission" date="2021-03" db="EMBL/GenBank/DDBJ databases">
        <authorList>
            <consortium name="DOE Joint Genome Institute"/>
            <person name="Ahrendt S."/>
            <person name="Looney B.P."/>
            <person name="Miyauchi S."/>
            <person name="Morin E."/>
            <person name="Drula E."/>
            <person name="Courty P.E."/>
            <person name="Chicoki N."/>
            <person name="Fauchery L."/>
            <person name="Kohler A."/>
            <person name="Kuo A."/>
            <person name="Labutti K."/>
            <person name="Pangilinan J."/>
            <person name="Lipzen A."/>
            <person name="Riley R."/>
            <person name="Andreopoulos W."/>
            <person name="He G."/>
            <person name="Johnson J."/>
            <person name="Barry K.W."/>
            <person name="Grigoriev I.V."/>
            <person name="Nagy L."/>
            <person name="Hibbett D."/>
            <person name="Henrissat B."/>
            <person name="Matheny P.B."/>
            <person name="Labbe J."/>
            <person name="Martin F."/>
        </authorList>
    </citation>
    <scope>NUCLEOTIDE SEQUENCE</scope>
    <source>
        <strain evidence="1">HHB10654</strain>
    </source>
</reference>
<evidence type="ECO:0000313" key="1">
    <source>
        <dbReference type="EMBL" id="KAI0064834.1"/>
    </source>
</evidence>
<accession>A0ACB8T7R4</accession>
<organism evidence="1 2">
    <name type="scientific">Artomyces pyxidatus</name>
    <dbReference type="NCBI Taxonomy" id="48021"/>
    <lineage>
        <taxon>Eukaryota</taxon>
        <taxon>Fungi</taxon>
        <taxon>Dikarya</taxon>
        <taxon>Basidiomycota</taxon>
        <taxon>Agaricomycotina</taxon>
        <taxon>Agaricomycetes</taxon>
        <taxon>Russulales</taxon>
        <taxon>Auriscalpiaceae</taxon>
        <taxon>Artomyces</taxon>
    </lineage>
</organism>
<comment type="caution">
    <text evidence="1">The sequence shown here is derived from an EMBL/GenBank/DDBJ whole genome shotgun (WGS) entry which is preliminary data.</text>
</comment>
<evidence type="ECO:0000313" key="2">
    <source>
        <dbReference type="Proteomes" id="UP000814140"/>
    </source>
</evidence>
<keyword evidence="2" id="KW-1185">Reference proteome</keyword>
<name>A0ACB8T7R4_9AGAM</name>
<dbReference type="Proteomes" id="UP000814140">
    <property type="component" value="Unassembled WGS sequence"/>
</dbReference>
<proteinExistence type="predicted"/>
<dbReference type="EMBL" id="MU277197">
    <property type="protein sequence ID" value="KAI0064834.1"/>
    <property type="molecule type" value="Genomic_DNA"/>
</dbReference>
<gene>
    <name evidence="1" type="ORF">BV25DRAFT_191256</name>
</gene>
<protein>
    <submittedName>
        <fullName evidence="1">General substrate transporter</fullName>
    </submittedName>
</protein>
<sequence>MISTTCDASSFQNSRIYWLAFTVYWSFLLTGYDSGITGGVVSSAYFQSKFGIIPVSGTPDQHRVDAVSSNIVSALQGGAFFGALSSAPVSARIGRRYTLLAYTFIFLVGATLLTIAGGSRGLSFIYGGRFVEGIGLGALSAVAPAYVSECAPKNVRGRITGMFQIMVAIGLMLAYFVNYGISLHIRDSSKIWRIPFGFQIIPAGITMLGLLTVKESPRWLASKGRSEEASTVLAYLRKMDPNSPRVRSELAEIEAVLQEQRDARNSVVGLRDAFFGRGNLIRFVIALVIFFLQQWCGQKAINNYTPQTFTSIGYTSGANSLLASAIYGVVKVIATSIFVLFFIDSLGRKASLCASAVGMSATLFILGMLLKTYPPPSTLNSSPAAASKAMAAMLYLYECFYSMGWGPLATVYVSDIFPTQTRHYGLAMASASKWLWNFVISQVTPRMITGLGYKMFLVFAALNIGALASFSLLIPETKGCSLEEMDVVFGSISADQRQANIEKQERVCHGDEEVSTTSETASTMVDLQISGSKSSIWTQTV</sequence>